<dbReference type="InterPro" id="IPR023346">
    <property type="entry name" value="Lysozyme-like_dom_sf"/>
</dbReference>
<keyword evidence="2" id="KW-0378">Hydrolase</keyword>
<protein>
    <submittedName>
        <fullName evidence="5">Transglycosylase family protein</fullName>
    </submittedName>
</protein>
<comment type="similarity">
    <text evidence="1">Belongs to the transglycosylase family. Rpf subfamily.</text>
</comment>
<evidence type="ECO:0000259" key="4">
    <source>
        <dbReference type="PROSITE" id="PS51782"/>
    </source>
</evidence>
<dbReference type="SUPFAM" id="SSF54106">
    <property type="entry name" value="LysM domain"/>
    <property type="match status" value="1"/>
</dbReference>
<dbReference type="Gene3D" id="1.10.530.10">
    <property type="match status" value="1"/>
</dbReference>
<reference evidence="6" key="1">
    <citation type="journal article" date="2019" name="Int. J. Syst. Evol. Microbiol.">
        <title>The Global Catalogue of Microorganisms (GCM) 10K type strain sequencing project: providing services to taxonomists for standard genome sequencing and annotation.</title>
        <authorList>
            <consortium name="The Broad Institute Genomics Platform"/>
            <consortium name="The Broad Institute Genome Sequencing Center for Infectious Disease"/>
            <person name="Wu L."/>
            <person name="Ma J."/>
        </authorList>
    </citation>
    <scope>NUCLEOTIDE SEQUENCE [LARGE SCALE GENOMIC DNA]</scope>
    <source>
        <strain evidence="6">JCM 18303</strain>
    </source>
</reference>
<feature type="domain" description="LysM" evidence="4">
    <location>
        <begin position="228"/>
        <end position="277"/>
    </location>
</feature>
<evidence type="ECO:0000313" key="6">
    <source>
        <dbReference type="Proteomes" id="UP001428817"/>
    </source>
</evidence>
<dbReference type="PANTHER" id="PTHR34700">
    <property type="entry name" value="POTASSIUM BINDING PROTEIN KBP"/>
    <property type="match status" value="1"/>
</dbReference>
<dbReference type="CDD" id="cd00118">
    <property type="entry name" value="LysM"/>
    <property type="match status" value="1"/>
</dbReference>
<dbReference type="InterPro" id="IPR010618">
    <property type="entry name" value="RPF"/>
</dbReference>
<dbReference type="RefSeq" id="WP_185058612.1">
    <property type="nucleotide sequence ID" value="NZ_BAABJP010000001.1"/>
</dbReference>
<dbReference type="Proteomes" id="UP001428817">
    <property type="component" value="Unassembled WGS sequence"/>
</dbReference>
<dbReference type="PANTHER" id="PTHR34700:SF4">
    <property type="entry name" value="PHAGE-LIKE ELEMENT PBSX PROTEIN XKDP"/>
    <property type="match status" value="1"/>
</dbReference>
<evidence type="ECO:0000313" key="5">
    <source>
        <dbReference type="EMBL" id="GAA5145468.1"/>
    </source>
</evidence>
<dbReference type="Pfam" id="PF01476">
    <property type="entry name" value="LysM"/>
    <property type="match status" value="1"/>
</dbReference>
<dbReference type="SMART" id="SM00257">
    <property type="entry name" value="LysM"/>
    <property type="match status" value="1"/>
</dbReference>
<dbReference type="InterPro" id="IPR052196">
    <property type="entry name" value="Bact_Kbp"/>
</dbReference>
<gene>
    <name evidence="5" type="ORF">GCM10023321_03390</name>
</gene>
<evidence type="ECO:0000256" key="2">
    <source>
        <dbReference type="ARBA" id="ARBA00022801"/>
    </source>
</evidence>
<proteinExistence type="inferred from homology"/>
<evidence type="ECO:0000256" key="1">
    <source>
        <dbReference type="ARBA" id="ARBA00010830"/>
    </source>
</evidence>
<keyword evidence="6" id="KW-1185">Reference proteome</keyword>
<organism evidence="5 6">
    <name type="scientific">Pseudonocardia eucalypti</name>
    <dbReference type="NCBI Taxonomy" id="648755"/>
    <lineage>
        <taxon>Bacteria</taxon>
        <taxon>Bacillati</taxon>
        <taxon>Actinomycetota</taxon>
        <taxon>Actinomycetes</taxon>
        <taxon>Pseudonocardiales</taxon>
        <taxon>Pseudonocardiaceae</taxon>
        <taxon>Pseudonocardia</taxon>
    </lineage>
</organism>
<feature type="compositionally biased region" description="Basic and acidic residues" evidence="3">
    <location>
        <begin position="131"/>
        <end position="146"/>
    </location>
</feature>
<comment type="caution">
    <text evidence="5">The sequence shown here is derived from an EMBL/GenBank/DDBJ whole genome shotgun (WGS) entry which is preliminary data.</text>
</comment>
<dbReference type="Pfam" id="PF06737">
    <property type="entry name" value="Transglycosylas"/>
    <property type="match status" value="1"/>
</dbReference>
<accession>A0ABP9PGT7</accession>
<dbReference type="InterPro" id="IPR036779">
    <property type="entry name" value="LysM_dom_sf"/>
</dbReference>
<sequence>MTPSRDTSPEPREDSRGSRNLARVVRVITAGAVVAGTPFLFAGTAHAASDETWDQLAKCESGGKWSTNTGNGFSGGLQFTASTWRANGGKGSAHNASREEQIRVAERVLASQGWKAWPACSKKIKAKGKAQLRDKTNATKDTRTEVKPNVPAVPAAPVPPVAPAPRIPAAVPAPQVPAAVPAPQVPAAVPNVPAPRVPSVPTPAAQVPNVPNAPAPAAPAAPATPAGQKYTVVSGDSLSKIAQTRNLPGGWQALYERNRDQLGGAPNKLKPGQQLNLG</sequence>
<feature type="region of interest" description="Disordered" evidence="3">
    <location>
        <begin position="128"/>
        <end position="151"/>
    </location>
</feature>
<feature type="region of interest" description="Disordered" evidence="3">
    <location>
        <begin position="258"/>
        <end position="278"/>
    </location>
</feature>
<dbReference type="CDD" id="cd13925">
    <property type="entry name" value="RPF"/>
    <property type="match status" value="1"/>
</dbReference>
<dbReference type="Gene3D" id="3.10.350.10">
    <property type="entry name" value="LysM domain"/>
    <property type="match status" value="1"/>
</dbReference>
<name>A0ABP9PGT7_9PSEU</name>
<dbReference type="InterPro" id="IPR018392">
    <property type="entry name" value="LysM"/>
</dbReference>
<dbReference type="PROSITE" id="PS51782">
    <property type="entry name" value="LYSM"/>
    <property type="match status" value="1"/>
</dbReference>
<evidence type="ECO:0000256" key="3">
    <source>
        <dbReference type="SAM" id="MobiDB-lite"/>
    </source>
</evidence>
<dbReference type="SUPFAM" id="SSF53955">
    <property type="entry name" value="Lysozyme-like"/>
    <property type="match status" value="1"/>
</dbReference>
<dbReference type="EMBL" id="BAABJP010000001">
    <property type="protein sequence ID" value="GAA5145468.1"/>
    <property type="molecule type" value="Genomic_DNA"/>
</dbReference>